<feature type="transmembrane region" description="Helical" evidence="1">
    <location>
        <begin position="46"/>
        <end position="65"/>
    </location>
</feature>
<keyword evidence="1" id="KW-0472">Membrane</keyword>
<sequence length="203" mass="21907">MTRTFRIDRQKSRNVFDRFYHSFSAEFWLITASAIIIFDWCLHPSSSTAAFLMLATVSLGGFALCSTNPRIGRTASDFLRKHGKSGVWLMFVGLLVGITVFNYATSPSSALILTNSGISVLTTILSGGAAGGAASPAAGILNNVILVFRVLFFLGFMWALYRAYDKYSQQAELLDVIQTPVVLLIVVGIIDAAAGIFLATPAP</sequence>
<evidence type="ECO:0000313" key="3">
    <source>
        <dbReference type="Proteomes" id="UP000238937"/>
    </source>
</evidence>
<feature type="transmembrane region" description="Helical" evidence="1">
    <location>
        <begin position="20"/>
        <end position="40"/>
    </location>
</feature>
<dbReference type="Proteomes" id="UP000238937">
    <property type="component" value="Unassembled WGS sequence"/>
</dbReference>
<evidence type="ECO:0000256" key="1">
    <source>
        <dbReference type="SAM" id="Phobius"/>
    </source>
</evidence>
<organism evidence="2 3">
    <name type="scientific">Chamaesiphon polymorphus CCALA 037</name>
    <dbReference type="NCBI Taxonomy" id="2107692"/>
    <lineage>
        <taxon>Bacteria</taxon>
        <taxon>Bacillati</taxon>
        <taxon>Cyanobacteriota</taxon>
        <taxon>Cyanophyceae</taxon>
        <taxon>Gomontiellales</taxon>
        <taxon>Chamaesiphonaceae</taxon>
        <taxon>Chamaesiphon</taxon>
    </lineage>
</organism>
<keyword evidence="3" id="KW-1185">Reference proteome</keyword>
<feature type="transmembrane region" description="Helical" evidence="1">
    <location>
        <begin position="181"/>
        <end position="200"/>
    </location>
</feature>
<feature type="transmembrane region" description="Helical" evidence="1">
    <location>
        <begin position="140"/>
        <end position="161"/>
    </location>
</feature>
<reference evidence="2 3" key="1">
    <citation type="submission" date="2018-03" db="EMBL/GenBank/DDBJ databases">
        <title>The ancient ancestry and fast evolution of plastids.</title>
        <authorList>
            <person name="Moore K.R."/>
            <person name="Magnabosco C."/>
            <person name="Momper L."/>
            <person name="Gold D.A."/>
            <person name="Bosak T."/>
            <person name="Fournier G.P."/>
        </authorList>
    </citation>
    <scope>NUCLEOTIDE SEQUENCE [LARGE SCALE GENOMIC DNA]</scope>
    <source>
        <strain evidence="2 3">CCALA 037</strain>
    </source>
</reference>
<dbReference type="RefSeq" id="WP_106303453.1">
    <property type="nucleotide sequence ID" value="NZ_PVWO01000094.1"/>
</dbReference>
<comment type="caution">
    <text evidence="2">The sequence shown here is derived from an EMBL/GenBank/DDBJ whole genome shotgun (WGS) entry which is preliminary data.</text>
</comment>
<feature type="transmembrane region" description="Helical" evidence="1">
    <location>
        <begin position="110"/>
        <end position="133"/>
    </location>
</feature>
<name>A0A2T1GHJ9_9CYAN</name>
<evidence type="ECO:0000313" key="2">
    <source>
        <dbReference type="EMBL" id="PSB57068.1"/>
    </source>
</evidence>
<keyword evidence="1" id="KW-0812">Transmembrane</keyword>
<gene>
    <name evidence="2" type="ORF">C7B77_09730</name>
</gene>
<keyword evidence="1" id="KW-1133">Transmembrane helix</keyword>
<feature type="transmembrane region" description="Helical" evidence="1">
    <location>
        <begin position="86"/>
        <end position="104"/>
    </location>
</feature>
<dbReference type="AlphaFoldDB" id="A0A2T1GHJ9"/>
<dbReference type="EMBL" id="PVWO01000094">
    <property type="protein sequence ID" value="PSB57068.1"/>
    <property type="molecule type" value="Genomic_DNA"/>
</dbReference>
<proteinExistence type="predicted"/>
<protein>
    <submittedName>
        <fullName evidence="2">Uncharacterized protein</fullName>
    </submittedName>
</protein>
<accession>A0A2T1GHJ9</accession>